<dbReference type="SUPFAM" id="SSF54897">
    <property type="entry name" value="Protease propeptides/inhibitors"/>
    <property type="match status" value="1"/>
</dbReference>
<evidence type="ECO:0000256" key="3">
    <source>
        <dbReference type="ARBA" id="ARBA00022801"/>
    </source>
</evidence>
<keyword evidence="4 7" id="KW-0720">Serine protease</keyword>
<feature type="transmembrane region" description="Helical" evidence="8">
    <location>
        <begin position="20"/>
        <end position="40"/>
    </location>
</feature>
<dbReference type="InterPro" id="IPR000209">
    <property type="entry name" value="Peptidase_S8/S53_dom"/>
</dbReference>
<evidence type="ECO:0000256" key="6">
    <source>
        <dbReference type="ARBA" id="ARBA00023145"/>
    </source>
</evidence>
<dbReference type="CDD" id="cd11377">
    <property type="entry name" value="Pro-peptidase_S53"/>
    <property type="match status" value="1"/>
</dbReference>
<evidence type="ECO:0000313" key="11">
    <source>
        <dbReference type="Proteomes" id="UP000007797"/>
    </source>
</evidence>
<dbReference type="SUPFAM" id="SSF52743">
    <property type="entry name" value="Subtilisin-like"/>
    <property type="match status" value="1"/>
</dbReference>
<dbReference type="InterPro" id="IPR015366">
    <property type="entry name" value="S53_propep"/>
</dbReference>
<comment type="cofactor">
    <cofactor evidence="7">
        <name>Ca(2+)</name>
        <dbReference type="ChEBI" id="CHEBI:29108"/>
    </cofactor>
    <text evidence="7">Binds 1 Ca(2+) ion per subunit.</text>
</comment>
<dbReference type="Pfam" id="PF00082">
    <property type="entry name" value="Peptidase_S8"/>
    <property type="match status" value="1"/>
</dbReference>
<feature type="binding site" evidence="7">
    <location>
        <position position="738"/>
    </location>
    <ligand>
        <name>Ca(2+)</name>
        <dbReference type="ChEBI" id="CHEBI:29108"/>
    </ligand>
</feature>
<dbReference type="InterPro" id="IPR050819">
    <property type="entry name" value="Tripeptidyl-peptidase_I"/>
</dbReference>
<dbReference type="InterPro" id="IPR030400">
    <property type="entry name" value="Sedolisin_dom"/>
</dbReference>
<feature type="active site" description="Charge relay system" evidence="7">
    <location>
        <position position="446"/>
    </location>
</feature>
<dbReference type="GeneID" id="14867478"/>
<dbReference type="GO" id="GO:0004252">
    <property type="term" value="F:serine-type endopeptidase activity"/>
    <property type="evidence" value="ECO:0007669"/>
    <property type="project" value="UniProtKB-UniRule"/>
</dbReference>
<evidence type="ECO:0000259" key="9">
    <source>
        <dbReference type="PROSITE" id="PS51695"/>
    </source>
</evidence>
<keyword evidence="11" id="KW-1185">Reference proteome</keyword>
<dbReference type="Proteomes" id="UP000007797">
    <property type="component" value="Unassembled WGS sequence"/>
</dbReference>
<dbReference type="GO" id="GO:0006508">
    <property type="term" value="P:proteolysis"/>
    <property type="evidence" value="ECO:0007669"/>
    <property type="project" value="UniProtKB-KW"/>
</dbReference>
<dbReference type="STRING" id="1054147.F4Q8P1"/>
<dbReference type="EMBL" id="GL883026">
    <property type="protein sequence ID" value="EGG15060.1"/>
    <property type="molecule type" value="Genomic_DNA"/>
</dbReference>
<dbReference type="Gene3D" id="3.40.50.200">
    <property type="entry name" value="Peptidase S8/S53 domain"/>
    <property type="match status" value="1"/>
</dbReference>
<dbReference type="GO" id="GO:0046872">
    <property type="term" value="F:metal ion binding"/>
    <property type="evidence" value="ECO:0007669"/>
    <property type="project" value="UniProtKB-UniRule"/>
</dbReference>
<dbReference type="OrthoDB" id="16742at2759"/>
<sequence length="762" mass="82449">MEPDQLYRKESFIMRLLQSIIIFIVTLVALYDVVAASYLFSGSLSAMESSHKHSQVPKGWLSTKRFIPSDHTITLTFALRLRNMNLLEDMLNEEISNPDSSNYRNYLTRDQINEMTMPDEEESHRLRYWIANELNGEIIKESAGFIVTEVSIGDARRALDTHFESFKHKDTGKEVIRTLGPYHMPAELVDVVQFVGGTTRFPNAKLSSHSKPNHQFFNHVEQLKSGKIGASSNSPVISRMYAGDQSLAFLILPVCQDGSTSTNSQSICSGSFTGVTVASTNTAAIQTTFTASNGLVCASCNAFPNSLAQGSCDRSNTALNLTASTVYCLSPEISSPLLQNYVPLNLTFTTGYTGGQSSTPFSLTTYLGQFLTPQFIQQLYDMPALEGSYPPNAPVSPNTVAVAEFLEQYYAPADLEQFFNMVGLDPRIADRVNVIGPNNITNPGGEASLDIQWLLGLAPGYNTTFWSLAGLVDGQEPFLEWITDVLNSPQVVYTHSVSYGDDEGSLSLDFMLRINDEFIKAGSVGITIVFSSGDVGCNSNSEPLGNSFPAFPASSPYVLAVGATQLSTKTTPVCSVKAVGILSIPCNTVGEISSSIATGSRITSGGGFSNVFGRPSYQDNFTVDYINTHLQSLPAGFYNTSGRSYPDVSALGHNFLVILAGEIIPVDGTSAAAPTMASVIAIINDRLIQKGQSTLGFVNPTLYKLSASNPEIFQDIVMGDNSCSEVLCNQYGFPAVPGYDASTGMGRPIFSALDRAIRHDDN</sequence>
<name>F4Q8P1_CACFS</name>
<keyword evidence="8" id="KW-0472">Membrane</keyword>
<protein>
    <recommendedName>
        <fullName evidence="9">Peptidase S53 domain-containing protein</fullName>
    </recommendedName>
</protein>
<dbReference type="CDD" id="cd04056">
    <property type="entry name" value="Peptidases_S53"/>
    <property type="match status" value="1"/>
</dbReference>
<evidence type="ECO:0000256" key="1">
    <source>
        <dbReference type="ARBA" id="ARBA00022670"/>
    </source>
</evidence>
<dbReference type="PROSITE" id="PS51695">
    <property type="entry name" value="SEDOLISIN"/>
    <property type="match status" value="1"/>
</dbReference>
<organism evidence="10 11">
    <name type="scientific">Cavenderia fasciculata</name>
    <name type="common">Slime mold</name>
    <name type="synonym">Dictyostelium fasciculatum</name>
    <dbReference type="NCBI Taxonomy" id="261658"/>
    <lineage>
        <taxon>Eukaryota</taxon>
        <taxon>Amoebozoa</taxon>
        <taxon>Evosea</taxon>
        <taxon>Eumycetozoa</taxon>
        <taxon>Dictyostelia</taxon>
        <taxon>Acytosteliales</taxon>
        <taxon>Cavenderiaceae</taxon>
        <taxon>Cavenderia</taxon>
    </lineage>
</organism>
<keyword evidence="3 7" id="KW-0378">Hydrolase</keyword>
<keyword evidence="2 7" id="KW-0479">Metal-binding</keyword>
<feature type="domain" description="Peptidase S53" evidence="9">
    <location>
        <begin position="370"/>
        <end position="760"/>
    </location>
</feature>
<feature type="binding site" evidence="7">
    <location>
        <position position="740"/>
    </location>
    <ligand>
        <name>Ca(2+)</name>
        <dbReference type="ChEBI" id="CHEBI:29108"/>
    </ligand>
</feature>
<proteinExistence type="predicted"/>
<evidence type="ECO:0000256" key="2">
    <source>
        <dbReference type="ARBA" id="ARBA00022723"/>
    </source>
</evidence>
<dbReference type="SMART" id="SM00944">
    <property type="entry name" value="Pro-kuma_activ"/>
    <property type="match status" value="1"/>
</dbReference>
<keyword evidence="8" id="KW-0812">Transmembrane</keyword>
<evidence type="ECO:0000256" key="5">
    <source>
        <dbReference type="ARBA" id="ARBA00022837"/>
    </source>
</evidence>
<keyword evidence="6" id="KW-0865">Zymogen</keyword>
<dbReference type="RefSeq" id="XP_004351780.1">
    <property type="nucleotide sequence ID" value="XM_004351728.1"/>
</dbReference>
<evidence type="ECO:0000313" key="10">
    <source>
        <dbReference type="EMBL" id="EGG15060.1"/>
    </source>
</evidence>
<dbReference type="PANTHER" id="PTHR14218:SF15">
    <property type="entry name" value="TRIPEPTIDYL-PEPTIDASE 1"/>
    <property type="match status" value="1"/>
</dbReference>
<dbReference type="OMA" id="CTIACIE"/>
<dbReference type="Pfam" id="PF09286">
    <property type="entry name" value="Pro-kuma_activ"/>
    <property type="match status" value="1"/>
</dbReference>
<feature type="active site" description="Charge relay system" evidence="7">
    <location>
        <position position="450"/>
    </location>
</feature>
<evidence type="ECO:0000256" key="8">
    <source>
        <dbReference type="SAM" id="Phobius"/>
    </source>
</evidence>
<dbReference type="KEGG" id="dfa:DFA_09883"/>
<gene>
    <name evidence="10" type="ORF">DFA_09883</name>
</gene>
<keyword evidence="1 7" id="KW-0645">Protease</keyword>
<dbReference type="GO" id="GO:0008240">
    <property type="term" value="F:tripeptidyl-peptidase activity"/>
    <property type="evidence" value="ECO:0007669"/>
    <property type="project" value="TreeGrafter"/>
</dbReference>
<accession>F4Q8P1</accession>
<dbReference type="AlphaFoldDB" id="F4Q8P1"/>
<keyword evidence="8" id="KW-1133">Transmembrane helix</keyword>
<dbReference type="InterPro" id="IPR036852">
    <property type="entry name" value="Peptidase_S8/S53_dom_sf"/>
</dbReference>
<feature type="active site" description="Charge relay system" evidence="7">
    <location>
        <position position="670"/>
    </location>
</feature>
<reference evidence="11" key="1">
    <citation type="journal article" date="2011" name="Genome Res.">
        <title>Phylogeny-wide analysis of social amoeba genomes highlights ancient origins for complex intercellular communication.</title>
        <authorList>
            <person name="Heidel A.J."/>
            <person name="Lawal H.M."/>
            <person name="Felder M."/>
            <person name="Schilde C."/>
            <person name="Helps N.R."/>
            <person name="Tunggal B."/>
            <person name="Rivero F."/>
            <person name="John U."/>
            <person name="Schleicher M."/>
            <person name="Eichinger L."/>
            <person name="Platzer M."/>
            <person name="Noegel A.A."/>
            <person name="Schaap P."/>
            <person name="Gloeckner G."/>
        </authorList>
    </citation>
    <scope>NUCLEOTIDE SEQUENCE [LARGE SCALE GENOMIC DNA]</scope>
    <source>
        <strain evidence="11">SH3</strain>
    </source>
</reference>
<keyword evidence="5 7" id="KW-0106">Calcium</keyword>
<feature type="binding site" evidence="7">
    <location>
        <position position="716"/>
    </location>
    <ligand>
        <name>Ca(2+)</name>
        <dbReference type="ChEBI" id="CHEBI:29108"/>
    </ligand>
</feature>
<dbReference type="PANTHER" id="PTHR14218">
    <property type="entry name" value="PROTEASE S8 TRIPEPTIDYL PEPTIDASE I CLN2"/>
    <property type="match status" value="1"/>
</dbReference>
<feature type="binding site" evidence="7">
    <location>
        <position position="715"/>
    </location>
    <ligand>
        <name>Ca(2+)</name>
        <dbReference type="ChEBI" id="CHEBI:29108"/>
    </ligand>
</feature>
<evidence type="ECO:0000256" key="4">
    <source>
        <dbReference type="ARBA" id="ARBA00022825"/>
    </source>
</evidence>
<evidence type="ECO:0000256" key="7">
    <source>
        <dbReference type="PROSITE-ProRule" id="PRU01032"/>
    </source>
</evidence>